<evidence type="ECO:0000313" key="3">
    <source>
        <dbReference type="WBParaSite" id="L893_g1234.t1"/>
    </source>
</evidence>
<proteinExistence type="predicted"/>
<evidence type="ECO:0000256" key="1">
    <source>
        <dbReference type="SAM" id="MobiDB-lite"/>
    </source>
</evidence>
<dbReference type="AlphaFoldDB" id="A0A1I7Y3E3"/>
<feature type="compositionally biased region" description="Basic and acidic residues" evidence="1">
    <location>
        <begin position="1"/>
        <end position="17"/>
    </location>
</feature>
<protein>
    <submittedName>
        <fullName evidence="3">Uncharacterized protein</fullName>
    </submittedName>
</protein>
<dbReference type="Proteomes" id="UP000095287">
    <property type="component" value="Unplaced"/>
</dbReference>
<sequence>MFRCVDGKQAHGIDMDSRSGGSCDQRKELRSFSGRNGFWTKRFLYLQDIAKVCSMFLFMIQSVLAVFGNSVNNKRTCCCICKRRVLSALLLPKRSG</sequence>
<evidence type="ECO:0000313" key="2">
    <source>
        <dbReference type="Proteomes" id="UP000095287"/>
    </source>
</evidence>
<keyword evidence="2" id="KW-1185">Reference proteome</keyword>
<name>A0A1I7Y3E3_9BILA</name>
<accession>A0A1I7Y3E3</accession>
<reference evidence="3" key="1">
    <citation type="submission" date="2016-11" db="UniProtKB">
        <authorList>
            <consortium name="WormBaseParasite"/>
        </authorList>
    </citation>
    <scope>IDENTIFICATION</scope>
</reference>
<feature type="region of interest" description="Disordered" evidence="1">
    <location>
        <begin position="1"/>
        <end position="26"/>
    </location>
</feature>
<dbReference type="WBParaSite" id="L893_g1234.t1">
    <property type="protein sequence ID" value="L893_g1234.t1"/>
    <property type="gene ID" value="L893_g1234"/>
</dbReference>
<organism evidence="2 3">
    <name type="scientific">Steinernema glaseri</name>
    <dbReference type="NCBI Taxonomy" id="37863"/>
    <lineage>
        <taxon>Eukaryota</taxon>
        <taxon>Metazoa</taxon>
        <taxon>Ecdysozoa</taxon>
        <taxon>Nematoda</taxon>
        <taxon>Chromadorea</taxon>
        <taxon>Rhabditida</taxon>
        <taxon>Tylenchina</taxon>
        <taxon>Panagrolaimomorpha</taxon>
        <taxon>Strongyloidoidea</taxon>
        <taxon>Steinernematidae</taxon>
        <taxon>Steinernema</taxon>
    </lineage>
</organism>